<keyword evidence="3" id="KW-1185">Reference proteome</keyword>
<sequence length="180" mass="19691">MLIERAKSQLLVVDAQERLAPAINDGAWVERQIGVLLDAARALSVPVIVSEQYRKGLGLTLPGLMARTEGTQPIEKMAFSCFANDALRAALTNDSTRHTIICGMEAHVCVLQTALEMREAGLRVHVVADAIGSRRPDSRQVALERMRGAGIDVVTTEMVLFEWLRTAAAPEFKAVSKLIR</sequence>
<feature type="domain" description="Isochorismatase-like" evidence="1">
    <location>
        <begin position="9"/>
        <end position="157"/>
    </location>
</feature>
<dbReference type="InterPro" id="IPR000868">
    <property type="entry name" value="Isochorismatase-like_dom"/>
</dbReference>
<name>A0ABU5E1Z8_9PROT</name>
<accession>A0ABU5E1Z8</accession>
<dbReference type="GO" id="GO:0016787">
    <property type="term" value="F:hydrolase activity"/>
    <property type="evidence" value="ECO:0007669"/>
    <property type="project" value="UniProtKB-KW"/>
</dbReference>
<dbReference type="Gene3D" id="3.40.50.850">
    <property type="entry name" value="Isochorismatase-like"/>
    <property type="match status" value="1"/>
</dbReference>
<dbReference type="InterPro" id="IPR050993">
    <property type="entry name" value="Isochorismatase_domain"/>
</dbReference>
<evidence type="ECO:0000259" key="1">
    <source>
        <dbReference type="Pfam" id="PF00857"/>
    </source>
</evidence>
<dbReference type="Proteomes" id="UP001271769">
    <property type="component" value="Unassembled WGS sequence"/>
</dbReference>
<dbReference type="Pfam" id="PF00857">
    <property type="entry name" value="Isochorismatase"/>
    <property type="match status" value="1"/>
</dbReference>
<organism evidence="2 3">
    <name type="scientific">Dongia rigui</name>
    <dbReference type="NCBI Taxonomy" id="940149"/>
    <lineage>
        <taxon>Bacteria</taxon>
        <taxon>Pseudomonadati</taxon>
        <taxon>Pseudomonadota</taxon>
        <taxon>Alphaproteobacteria</taxon>
        <taxon>Rhodospirillales</taxon>
        <taxon>Dongiaceae</taxon>
        <taxon>Dongia</taxon>
    </lineage>
</organism>
<proteinExistence type="predicted"/>
<gene>
    <name evidence="2" type="ORF">SMD31_15710</name>
</gene>
<protein>
    <submittedName>
        <fullName evidence="2">Hydrolase</fullName>
    </submittedName>
</protein>
<evidence type="ECO:0000313" key="3">
    <source>
        <dbReference type="Proteomes" id="UP001271769"/>
    </source>
</evidence>
<dbReference type="PANTHER" id="PTHR14119">
    <property type="entry name" value="HYDROLASE"/>
    <property type="match status" value="1"/>
</dbReference>
<comment type="caution">
    <text evidence="2">The sequence shown here is derived from an EMBL/GenBank/DDBJ whole genome shotgun (WGS) entry which is preliminary data.</text>
</comment>
<dbReference type="InterPro" id="IPR036380">
    <property type="entry name" value="Isochorismatase-like_sf"/>
</dbReference>
<dbReference type="SUPFAM" id="SSF52499">
    <property type="entry name" value="Isochorismatase-like hydrolases"/>
    <property type="match status" value="1"/>
</dbReference>
<evidence type="ECO:0000313" key="2">
    <source>
        <dbReference type="EMBL" id="MDY0873387.1"/>
    </source>
</evidence>
<dbReference type="EMBL" id="JAXCLX010000002">
    <property type="protein sequence ID" value="MDY0873387.1"/>
    <property type="molecule type" value="Genomic_DNA"/>
</dbReference>
<dbReference type="PANTHER" id="PTHR14119:SF3">
    <property type="entry name" value="ISOCHORISMATASE DOMAIN-CONTAINING PROTEIN 2"/>
    <property type="match status" value="1"/>
</dbReference>
<dbReference type="RefSeq" id="WP_320501840.1">
    <property type="nucleotide sequence ID" value="NZ_JAXCLX010000002.1"/>
</dbReference>
<dbReference type="CDD" id="cd01012">
    <property type="entry name" value="YcaC_related"/>
    <property type="match status" value="1"/>
</dbReference>
<reference evidence="2 3" key="1">
    <citation type="journal article" date="2013" name="Antonie Van Leeuwenhoek">
        <title>Dongia rigui sp. nov., isolated from freshwater of a large wetland in Korea.</title>
        <authorList>
            <person name="Baik K.S."/>
            <person name="Hwang Y.M."/>
            <person name="Choi J.S."/>
            <person name="Kwon J."/>
            <person name="Seong C.N."/>
        </authorList>
    </citation>
    <scope>NUCLEOTIDE SEQUENCE [LARGE SCALE GENOMIC DNA]</scope>
    <source>
        <strain evidence="2 3">04SU4-P</strain>
    </source>
</reference>
<keyword evidence="2" id="KW-0378">Hydrolase</keyword>